<dbReference type="EMBL" id="VZZJ01000046">
    <property type="protein sequence ID" value="KAB1068737.1"/>
    <property type="molecule type" value="Genomic_DNA"/>
</dbReference>
<proteinExistence type="predicted"/>
<organism evidence="1 2">
    <name type="scientific">Methylobacterium planeticum</name>
    <dbReference type="NCBI Taxonomy" id="2615211"/>
    <lineage>
        <taxon>Bacteria</taxon>
        <taxon>Pseudomonadati</taxon>
        <taxon>Pseudomonadota</taxon>
        <taxon>Alphaproteobacteria</taxon>
        <taxon>Hyphomicrobiales</taxon>
        <taxon>Methylobacteriaceae</taxon>
        <taxon>Methylobacterium</taxon>
    </lineage>
</organism>
<accession>A0A6N6MH29</accession>
<gene>
    <name evidence="1" type="ORF">F6X51_26365</name>
</gene>
<reference evidence="1 2" key="1">
    <citation type="submission" date="2019-09" db="EMBL/GenBank/DDBJ databases">
        <title>YIM 132548 draft genome.</title>
        <authorList>
            <person name="Jiang L."/>
        </authorList>
    </citation>
    <scope>NUCLEOTIDE SEQUENCE [LARGE SCALE GENOMIC DNA]</scope>
    <source>
        <strain evidence="1 2">YIM 132548</strain>
    </source>
</reference>
<evidence type="ECO:0000313" key="1">
    <source>
        <dbReference type="EMBL" id="KAB1068737.1"/>
    </source>
</evidence>
<name>A0A6N6MH29_9HYPH</name>
<dbReference type="Proteomes" id="UP000441523">
    <property type="component" value="Unassembled WGS sequence"/>
</dbReference>
<sequence>MFELIVQPITEGGTPEEIARLWRLCRYSNDFARATYGMAFLRLYKAEPETLAALDLRPTRGKRTQLGQ</sequence>
<keyword evidence="2" id="KW-1185">Reference proteome</keyword>
<protein>
    <submittedName>
        <fullName evidence="1">Uncharacterized protein</fullName>
    </submittedName>
</protein>
<comment type="caution">
    <text evidence="1">The sequence shown here is derived from an EMBL/GenBank/DDBJ whole genome shotgun (WGS) entry which is preliminary data.</text>
</comment>
<dbReference type="RefSeq" id="WP_150966847.1">
    <property type="nucleotide sequence ID" value="NZ_VZZJ01000046.1"/>
</dbReference>
<dbReference type="AlphaFoldDB" id="A0A6N6MH29"/>
<evidence type="ECO:0000313" key="2">
    <source>
        <dbReference type="Proteomes" id="UP000441523"/>
    </source>
</evidence>